<evidence type="ECO:0000313" key="3">
    <source>
        <dbReference type="Proteomes" id="UP000054270"/>
    </source>
</evidence>
<sequence length="167" mass="18637">MTSSAPSSVYRVDSEIAQRNHDALAAFDHSWWRLRTTRREIRRLHKMRSCLRVGAFGIPFSRGARLHDGLGGNVFETKTTKRRKGMDREPNIPLSIDVPLLLAPTEGAPSVRDAANMTRRTYVQALHMGKRMDEQRRASAQACGFAEVALLVLVTAGLAILIRGSLR</sequence>
<reference evidence="3" key="1">
    <citation type="submission" date="2014-04" db="EMBL/GenBank/DDBJ databases">
        <title>Evolutionary Origins and Diversification of the Mycorrhizal Mutualists.</title>
        <authorList>
            <consortium name="DOE Joint Genome Institute"/>
            <consortium name="Mycorrhizal Genomics Consortium"/>
            <person name="Kohler A."/>
            <person name="Kuo A."/>
            <person name="Nagy L.G."/>
            <person name="Floudas D."/>
            <person name="Copeland A."/>
            <person name="Barry K.W."/>
            <person name="Cichocki N."/>
            <person name="Veneault-Fourrey C."/>
            <person name="LaButti K."/>
            <person name="Lindquist E.A."/>
            <person name="Lipzen A."/>
            <person name="Lundell T."/>
            <person name="Morin E."/>
            <person name="Murat C."/>
            <person name="Riley R."/>
            <person name="Ohm R."/>
            <person name="Sun H."/>
            <person name="Tunlid A."/>
            <person name="Henrissat B."/>
            <person name="Grigoriev I.V."/>
            <person name="Hibbett D.S."/>
            <person name="Martin F."/>
        </authorList>
    </citation>
    <scope>NUCLEOTIDE SEQUENCE [LARGE SCALE GENOMIC DNA]</scope>
    <source>
        <strain evidence="3">FD-334 SS-4</strain>
    </source>
</reference>
<protein>
    <submittedName>
        <fullName evidence="2">Uncharacterized protein</fullName>
    </submittedName>
</protein>
<dbReference type="Proteomes" id="UP000054270">
    <property type="component" value="Unassembled WGS sequence"/>
</dbReference>
<evidence type="ECO:0000313" key="2">
    <source>
        <dbReference type="EMBL" id="KJA15669.1"/>
    </source>
</evidence>
<name>A0A0D2N985_HYPSF</name>
<keyword evidence="1" id="KW-0472">Membrane</keyword>
<accession>A0A0D2N985</accession>
<proteinExistence type="predicted"/>
<keyword evidence="3" id="KW-1185">Reference proteome</keyword>
<keyword evidence="1" id="KW-0812">Transmembrane</keyword>
<dbReference type="EMBL" id="KN817638">
    <property type="protein sequence ID" value="KJA15669.1"/>
    <property type="molecule type" value="Genomic_DNA"/>
</dbReference>
<keyword evidence="1" id="KW-1133">Transmembrane helix</keyword>
<organism evidence="2 3">
    <name type="scientific">Hypholoma sublateritium (strain FD-334 SS-4)</name>
    <dbReference type="NCBI Taxonomy" id="945553"/>
    <lineage>
        <taxon>Eukaryota</taxon>
        <taxon>Fungi</taxon>
        <taxon>Dikarya</taxon>
        <taxon>Basidiomycota</taxon>
        <taxon>Agaricomycotina</taxon>
        <taxon>Agaricomycetes</taxon>
        <taxon>Agaricomycetidae</taxon>
        <taxon>Agaricales</taxon>
        <taxon>Agaricineae</taxon>
        <taxon>Strophariaceae</taxon>
        <taxon>Hypholoma</taxon>
    </lineage>
</organism>
<dbReference type="AlphaFoldDB" id="A0A0D2N985"/>
<gene>
    <name evidence="2" type="ORF">HYPSUDRAFT_207675</name>
</gene>
<evidence type="ECO:0000256" key="1">
    <source>
        <dbReference type="SAM" id="Phobius"/>
    </source>
</evidence>
<feature type="transmembrane region" description="Helical" evidence="1">
    <location>
        <begin position="138"/>
        <end position="162"/>
    </location>
</feature>